<dbReference type="PANTHER" id="PTHR46630">
    <property type="entry name" value="TETRATRICOPEPTIDE REPEAT PROTEIN 29"/>
    <property type="match status" value="1"/>
</dbReference>
<dbReference type="SMART" id="SM00028">
    <property type="entry name" value="TPR"/>
    <property type="match status" value="6"/>
</dbReference>
<evidence type="ECO:0000256" key="5">
    <source>
        <dbReference type="ARBA" id="ARBA00038253"/>
    </source>
</evidence>
<evidence type="ECO:0000256" key="4">
    <source>
        <dbReference type="ARBA" id="ARBA00022803"/>
    </source>
</evidence>
<keyword evidence="2" id="KW-0963">Cytoplasm</keyword>
<dbReference type="InterPro" id="IPR011990">
    <property type="entry name" value="TPR-like_helical_dom_sf"/>
</dbReference>
<comment type="similarity">
    <text evidence="5">Belongs to the Rap family.</text>
</comment>
<gene>
    <name evidence="7" type="ORF">IC620_13765</name>
</gene>
<dbReference type="InterPro" id="IPR001387">
    <property type="entry name" value="Cro/C1-type_HTH"/>
</dbReference>
<dbReference type="PROSITE" id="PS50943">
    <property type="entry name" value="HTH_CROC1"/>
    <property type="match status" value="1"/>
</dbReference>
<evidence type="ECO:0000313" key="8">
    <source>
        <dbReference type="Proteomes" id="UP000661691"/>
    </source>
</evidence>
<dbReference type="Proteomes" id="UP000661691">
    <property type="component" value="Unassembled WGS sequence"/>
</dbReference>
<keyword evidence="8" id="KW-1185">Reference proteome</keyword>
<dbReference type="EMBL" id="JACXAH010000025">
    <property type="protein sequence ID" value="MBD1373417.1"/>
    <property type="molecule type" value="Genomic_DNA"/>
</dbReference>
<dbReference type="SUPFAM" id="SSF48452">
    <property type="entry name" value="TPR-like"/>
    <property type="match status" value="2"/>
</dbReference>
<evidence type="ECO:0000313" key="7">
    <source>
        <dbReference type="EMBL" id="MBD1373417.1"/>
    </source>
</evidence>
<keyword evidence="3" id="KW-0677">Repeat</keyword>
<sequence length="451" mass="52315">MSAFDHLDRVEMGKYIRAIRGEKGYKIGNLMEKGLSAATISNIERGVVTVSQASIETYCQKLNIDMEKMFESIQKIDTEFELKQAKLRAIESIIVHAKNGAKKGLKMLDELSLSKTDPLFPTAQYIRGKCLIRLQSWFKAKTALQQAIRAIGLNPDWNYYNIESSTYYELGRSYFYENEYEQALTQIEMGTNAFVKNDGREFTQYNLPILKVFCLEKLERHGEALKTLVEVWQYMDQIDDMRLIVNMYDKRASLLIKMNLHNEAIDFVLEGIEKARRNELTDRAFELWISAGQIYDYLGQYSDAMIAINSALEMREAITNSSLLIDAYTELGRIKLRNDHISEAIKQLKVAVKYGSRRKDETRLIQTHIALADCYVYKLDLDNALSHYQTALETIKTRKMTIQERDLTWKICYCIEQMDHTGIHKKYLQNMHKHLVSLMHDLEGGVKLEDK</sequence>
<accession>A0A926NBB0</accession>
<dbReference type="GO" id="GO:0005737">
    <property type="term" value="C:cytoplasm"/>
    <property type="evidence" value="ECO:0007669"/>
    <property type="project" value="UniProtKB-SubCell"/>
</dbReference>
<proteinExistence type="inferred from homology"/>
<dbReference type="InterPro" id="IPR051476">
    <property type="entry name" value="Bac_ResReg_Asp_Phosphatase"/>
</dbReference>
<name>A0A926NBB0_9BACL</name>
<feature type="domain" description="HTH cro/C1-type" evidence="6">
    <location>
        <begin position="34"/>
        <end position="69"/>
    </location>
</feature>
<dbReference type="SUPFAM" id="SSF47413">
    <property type="entry name" value="lambda repressor-like DNA-binding domains"/>
    <property type="match status" value="1"/>
</dbReference>
<evidence type="ECO:0000256" key="3">
    <source>
        <dbReference type="ARBA" id="ARBA00022737"/>
    </source>
</evidence>
<dbReference type="Gene3D" id="1.10.260.40">
    <property type="entry name" value="lambda repressor-like DNA-binding domains"/>
    <property type="match status" value="1"/>
</dbReference>
<organism evidence="7 8">
    <name type="scientific">Polycladospora coralii</name>
    <dbReference type="NCBI Taxonomy" id="2771432"/>
    <lineage>
        <taxon>Bacteria</taxon>
        <taxon>Bacillati</taxon>
        <taxon>Bacillota</taxon>
        <taxon>Bacilli</taxon>
        <taxon>Bacillales</taxon>
        <taxon>Thermoactinomycetaceae</taxon>
        <taxon>Polycladospora</taxon>
    </lineage>
</organism>
<evidence type="ECO:0000256" key="1">
    <source>
        <dbReference type="ARBA" id="ARBA00004496"/>
    </source>
</evidence>
<reference evidence="7" key="1">
    <citation type="submission" date="2020-09" db="EMBL/GenBank/DDBJ databases">
        <title>A novel bacterium of genus Hazenella, isolated from South China Sea.</title>
        <authorList>
            <person name="Huang H."/>
            <person name="Mo K."/>
            <person name="Hu Y."/>
        </authorList>
    </citation>
    <scope>NUCLEOTIDE SEQUENCE</scope>
    <source>
        <strain evidence="7">IB182357</strain>
    </source>
</reference>
<keyword evidence="4" id="KW-0802">TPR repeat</keyword>
<dbReference type="GO" id="GO:0003677">
    <property type="term" value="F:DNA binding"/>
    <property type="evidence" value="ECO:0007669"/>
    <property type="project" value="InterPro"/>
</dbReference>
<evidence type="ECO:0000259" key="6">
    <source>
        <dbReference type="PROSITE" id="PS50943"/>
    </source>
</evidence>
<dbReference type="CDD" id="cd00093">
    <property type="entry name" value="HTH_XRE"/>
    <property type="match status" value="1"/>
</dbReference>
<dbReference type="PANTHER" id="PTHR46630:SF1">
    <property type="entry name" value="TETRATRICOPEPTIDE REPEAT PROTEIN 29"/>
    <property type="match status" value="1"/>
</dbReference>
<dbReference type="Gene3D" id="1.25.40.10">
    <property type="entry name" value="Tetratricopeptide repeat domain"/>
    <property type="match status" value="2"/>
</dbReference>
<dbReference type="Pfam" id="PF13181">
    <property type="entry name" value="TPR_8"/>
    <property type="match status" value="1"/>
</dbReference>
<dbReference type="InterPro" id="IPR019734">
    <property type="entry name" value="TPR_rpt"/>
</dbReference>
<comment type="caution">
    <text evidence="7">The sequence shown here is derived from an EMBL/GenBank/DDBJ whole genome shotgun (WGS) entry which is preliminary data.</text>
</comment>
<dbReference type="RefSeq" id="WP_191142511.1">
    <property type="nucleotide sequence ID" value="NZ_JACXAH010000025.1"/>
</dbReference>
<protein>
    <recommendedName>
        <fullName evidence="6">HTH cro/C1-type domain-containing protein</fullName>
    </recommendedName>
</protein>
<evidence type="ECO:0000256" key="2">
    <source>
        <dbReference type="ARBA" id="ARBA00022490"/>
    </source>
</evidence>
<comment type="subcellular location">
    <subcellularLocation>
        <location evidence="1">Cytoplasm</location>
    </subcellularLocation>
</comment>
<dbReference type="InterPro" id="IPR010982">
    <property type="entry name" value="Lambda_DNA-bd_dom_sf"/>
</dbReference>
<dbReference type="AlphaFoldDB" id="A0A926NBB0"/>